<keyword evidence="2" id="KW-0646">Protease inhibitor</keyword>
<dbReference type="Gene3D" id="2.10.69.10">
    <property type="entry name" value="Cysteine Protease (Bromelain) Inhibitor, subunit H"/>
    <property type="match status" value="1"/>
</dbReference>
<evidence type="ECO:0000313" key="7">
    <source>
        <dbReference type="EMBL" id="MED6196028.1"/>
    </source>
</evidence>
<accession>A0ABU6XH84</accession>
<organism evidence="7 8">
    <name type="scientific">Stylosanthes scabra</name>
    <dbReference type="NCBI Taxonomy" id="79078"/>
    <lineage>
        <taxon>Eukaryota</taxon>
        <taxon>Viridiplantae</taxon>
        <taxon>Streptophyta</taxon>
        <taxon>Embryophyta</taxon>
        <taxon>Tracheophyta</taxon>
        <taxon>Spermatophyta</taxon>
        <taxon>Magnoliopsida</taxon>
        <taxon>eudicotyledons</taxon>
        <taxon>Gunneridae</taxon>
        <taxon>Pentapetalae</taxon>
        <taxon>rosids</taxon>
        <taxon>fabids</taxon>
        <taxon>Fabales</taxon>
        <taxon>Fabaceae</taxon>
        <taxon>Papilionoideae</taxon>
        <taxon>50 kb inversion clade</taxon>
        <taxon>dalbergioids sensu lato</taxon>
        <taxon>Dalbergieae</taxon>
        <taxon>Pterocarpus clade</taxon>
        <taxon>Stylosanthes</taxon>
    </lineage>
</organism>
<evidence type="ECO:0000259" key="6">
    <source>
        <dbReference type="SMART" id="SM00269"/>
    </source>
</evidence>
<comment type="similarity">
    <text evidence="1">Belongs to the Bowman-Birk serine protease inhibitor family.</text>
</comment>
<feature type="region of interest" description="Disordered" evidence="5">
    <location>
        <begin position="71"/>
        <end position="91"/>
    </location>
</feature>
<feature type="domain" description="Bowman-Birk serine protease inhibitors family" evidence="6">
    <location>
        <begin position="180"/>
        <end position="231"/>
    </location>
</feature>
<evidence type="ECO:0000256" key="1">
    <source>
        <dbReference type="ARBA" id="ARBA00008506"/>
    </source>
</evidence>
<gene>
    <name evidence="7" type="ORF">PIB30_043368</name>
</gene>
<dbReference type="SMART" id="SM00269">
    <property type="entry name" value="BowB"/>
    <property type="match status" value="1"/>
</dbReference>
<dbReference type="InterPro" id="IPR035995">
    <property type="entry name" value="Bowman-Birk_prot_inh"/>
</dbReference>
<keyword evidence="3" id="KW-0722">Serine protease inhibitor</keyword>
<evidence type="ECO:0000313" key="8">
    <source>
        <dbReference type="Proteomes" id="UP001341840"/>
    </source>
</evidence>
<dbReference type="Proteomes" id="UP001341840">
    <property type="component" value="Unassembled WGS sequence"/>
</dbReference>
<proteinExistence type="inferred from homology"/>
<sequence length="234" mass="25769">MEVADVDANEAHLTVTVAGWMGGSSNSSTTSFCHFRFAVSSSIFLSSPFPPSPVISHYNHEKLSTTLSSNISKTKTPHQHRLSSPTHVQMRHPTTFPLPRRAPPPKCPLPQPTAPFVPRHSLDLDSKRAIILTLVPQSQKRIIITATINGEFDRIPRAWKEAEDPNGDGDGDGDGNEKPCCDSCMCSTMTRGTCQCRDVSDACPVYCENCICTSPRHCRCHDELEFCDPPCEET</sequence>
<name>A0ABU6XH84_9FABA</name>
<evidence type="ECO:0000256" key="4">
    <source>
        <dbReference type="ARBA" id="ARBA00023157"/>
    </source>
</evidence>
<dbReference type="SUPFAM" id="SSF57247">
    <property type="entry name" value="Bowman-Birk inhibitor, BBI"/>
    <property type="match status" value="1"/>
</dbReference>
<keyword evidence="4" id="KW-1015">Disulfide bond</keyword>
<dbReference type="EMBL" id="JASCZI010211701">
    <property type="protein sequence ID" value="MED6196028.1"/>
    <property type="molecule type" value="Genomic_DNA"/>
</dbReference>
<protein>
    <recommendedName>
        <fullName evidence="6">Bowman-Birk serine protease inhibitors family domain-containing protein</fullName>
    </recommendedName>
</protein>
<evidence type="ECO:0000256" key="3">
    <source>
        <dbReference type="ARBA" id="ARBA00022900"/>
    </source>
</evidence>
<dbReference type="InterPro" id="IPR000877">
    <property type="entry name" value="Prot_inh_BBI"/>
</dbReference>
<comment type="caution">
    <text evidence="7">The sequence shown here is derived from an EMBL/GenBank/DDBJ whole genome shotgun (WGS) entry which is preliminary data.</text>
</comment>
<dbReference type="CDD" id="cd00023">
    <property type="entry name" value="BBI"/>
    <property type="match status" value="1"/>
</dbReference>
<evidence type="ECO:0000256" key="2">
    <source>
        <dbReference type="ARBA" id="ARBA00022690"/>
    </source>
</evidence>
<keyword evidence="8" id="KW-1185">Reference proteome</keyword>
<evidence type="ECO:0000256" key="5">
    <source>
        <dbReference type="SAM" id="MobiDB-lite"/>
    </source>
</evidence>
<reference evidence="7 8" key="1">
    <citation type="journal article" date="2023" name="Plants (Basel)">
        <title>Bridging the Gap: Combining Genomics and Transcriptomics Approaches to Understand Stylosanthes scabra, an Orphan Legume from the Brazilian Caatinga.</title>
        <authorList>
            <person name="Ferreira-Neto J.R.C."/>
            <person name="da Silva M.D."/>
            <person name="Binneck E."/>
            <person name="de Melo N.F."/>
            <person name="da Silva R.H."/>
            <person name="de Melo A.L.T.M."/>
            <person name="Pandolfi V."/>
            <person name="Bustamante F.O."/>
            <person name="Brasileiro-Vidal A.C."/>
            <person name="Benko-Iseppon A.M."/>
        </authorList>
    </citation>
    <scope>NUCLEOTIDE SEQUENCE [LARGE SCALE GENOMIC DNA]</scope>
    <source>
        <tissue evidence="7">Leaves</tissue>
    </source>
</reference>